<evidence type="ECO:0000313" key="7">
    <source>
        <dbReference type="Proteomes" id="UP000320762"/>
    </source>
</evidence>
<name>A0A550BV47_9AGAR</name>
<comment type="caution">
    <text evidence="6">The sequence shown here is derived from an EMBL/GenBank/DDBJ whole genome shotgun (WGS) entry which is preliminary data.</text>
</comment>
<dbReference type="OrthoDB" id="432970at2759"/>
<keyword evidence="7" id="KW-1185">Reference proteome</keyword>
<dbReference type="EMBL" id="VDMD01000070">
    <property type="protein sequence ID" value="TRM56422.1"/>
    <property type="molecule type" value="Genomic_DNA"/>
</dbReference>
<evidence type="ECO:0000256" key="4">
    <source>
        <dbReference type="PROSITE-ProRule" id="PRU00134"/>
    </source>
</evidence>
<proteinExistence type="predicted"/>
<evidence type="ECO:0000256" key="1">
    <source>
        <dbReference type="ARBA" id="ARBA00022723"/>
    </source>
</evidence>
<keyword evidence="1" id="KW-0479">Metal-binding</keyword>
<protein>
    <recommendedName>
        <fullName evidence="5">MYND-type domain-containing protein</fullName>
    </recommendedName>
</protein>
<reference evidence="6 7" key="1">
    <citation type="journal article" date="2019" name="New Phytol.">
        <title>Comparative genomics reveals unique wood-decay strategies and fruiting body development in the Schizophyllaceae.</title>
        <authorList>
            <person name="Almasi E."/>
            <person name="Sahu N."/>
            <person name="Krizsan K."/>
            <person name="Balint B."/>
            <person name="Kovacs G.M."/>
            <person name="Kiss B."/>
            <person name="Cseklye J."/>
            <person name="Drula E."/>
            <person name="Henrissat B."/>
            <person name="Nagy I."/>
            <person name="Chovatia M."/>
            <person name="Adam C."/>
            <person name="LaButti K."/>
            <person name="Lipzen A."/>
            <person name="Riley R."/>
            <person name="Grigoriev I.V."/>
            <person name="Nagy L.G."/>
        </authorList>
    </citation>
    <scope>NUCLEOTIDE SEQUENCE [LARGE SCALE GENOMIC DNA]</scope>
    <source>
        <strain evidence="6 7">NL-1724</strain>
    </source>
</reference>
<evidence type="ECO:0000313" key="6">
    <source>
        <dbReference type="EMBL" id="TRM56422.1"/>
    </source>
</evidence>
<gene>
    <name evidence="6" type="ORF">BD626DRAFT_441012</name>
</gene>
<dbReference type="PROSITE" id="PS01360">
    <property type="entry name" value="ZF_MYND_1"/>
    <property type="match status" value="1"/>
</dbReference>
<evidence type="ECO:0000256" key="3">
    <source>
        <dbReference type="ARBA" id="ARBA00022833"/>
    </source>
</evidence>
<dbReference type="Gene3D" id="6.10.140.2220">
    <property type="match status" value="1"/>
</dbReference>
<organism evidence="6 7">
    <name type="scientific">Schizophyllum amplum</name>
    <dbReference type="NCBI Taxonomy" id="97359"/>
    <lineage>
        <taxon>Eukaryota</taxon>
        <taxon>Fungi</taxon>
        <taxon>Dikarya</taxon>
        <taxon>Basidiomycota</taxon>
        <taxon>Agaricomycotina</taxon>
        <taxon>Agaricomycetes</taxon>
        <taxon>Agaricomycetidae</taxon>
        <taxon>Agaricales</taxon>
        <taxon>Schizophyllaceae</taxon>
        <taxon>Schizophyllum</taxon>
    </lineage>
</organism>
<evidence type="ECO:0000256" key="2">
    <source>
        <dbReference type="ARBA" id="ARBA00022771"/>
    </source>
</evidence>
<sequence length="586" mass="67406">MAPPFMQAGYSANYTQKILDGIIFEIMRLSIDTPANDDGVTDFPTCTPDQIRRIHLVEASIKKFLARTRPFAAFDKGPPTRLYTDARLNPRAPEIAAARYSLRQYGTMCAEFYFLHQPPSPLWTSMTAYIPVVLEWVDLLHPMNRNIRPDPDSKDHHDIVYELLRLLDGILKPMDPLMEETRMFLERTESTRYALDLWCNLFRYSKTPRVDAAYKASFLANTIVFRSYRGPEPWSQGSRVPAVISDSVAQFTGYRPRRLCRTIARYGEAFRIPEADTLARGMFTFASKLMDASRLLPAVCPREAIRSIVVSLDYYVKHRAWRVVEMVCFYLERLLRLTRDHRALEWAVNDGLFRVYTDTVDTGVRMGALDQGFVGAVDGLAKVMRQGFVYWRVLRAFHRKNNGRLPSTHSFSAQHPASRYTLAAYEAIKPSMHRARVEWAETVKQRCSFCKSTKAAIPIRACSCRSVYYCSRVCQKRHWQEHRQQCDWPEGQSAPRDMHFVMCITQDYVRRNERAIISLAQRVDPRRLHHALITVDLGNEVIRHDVQVEDAVELGEARTGTVIATWVDGTKALRLGIPDASILLDR</sequence>
<dbReference type="AlphaFoldDB" id="A0A550BV47"/>
<keyword evidence="2 4" id="KW-0863">Zinc-finger</keyword>
<dbReference type="SUPFAM" id="SSF144232">
    <property type="entry name" value="HIT/MYND zinc finger-like"/>
    <property type="match status" value="1"/>
</dbReference>
<evidence type="ECO:0000259" key="5">
    <source>
        <dbReference type="PROSITE" id="PS50865"/>
    </source>
</evidence>
<feature type="domain" description="MYND-type" evidence="5">
    <location>
        <begin position="447"/>
        <end position="486"/>
    </location>
</feature>
<accession>A0A550BV47</accession>
<dbReference type="GO" id="GO:0008270">
    <property type="term" value="F:zinc ion binding"/>
    <property type="evidence" value="ECO:0007669"/>
    <property type="project" value="UniProtKB-KW"/>
</dbReference>
<dbReference type="Proteomes" id="UP000320762">
    <property type="component" value="Unassembled WGS sequence"/>
</dbReference>
<dbReference type="PROSITE" id="PS50865">
    <property type="entry name" value="ZF_MYND_2"/>
    <property type="match status" value="1"/>
</dbReference>
<dbReference type="InterPro" id="IPR002893">
    <property type="entry name" value="Znf_MYND"/>
</dbReference>
<dbReference type="Pfam" id="PF01753">
    <property type="entry name" value="zf-MYND"/>
    <property type="match status" value="1"/>
</dbReference>
<keyword evidence="3" id="KW-0862">Zinc</keyword>